<organism evidence="1 2">
    <name type="scientific">Melia azedarach</name>
    <name type="common">Chinaberry tree</name>
    <dbReference type="NCBI Taxonomy" id="155640"/>
    <lineage>
        <taxon>Eukaryota</taxon>
        <taxon>Viridiplantae</taxon>
        <taxon>Streptophyta</taxon>
        <taxon>Embryophyta</taxon>
        <taxon>Tracheophyta</taxon>
        <taxon>Spermatophyta</taxon>
        <taxon>Magnoliopsida</taxon>
        <taxon>eudicotyledons</taxon>
        <taxon>Gunneridae</taxon>
        <taxon>Pentapetalae</taxon>
        <taxon>rosids</taxon>
        <taxon>malvids</taxon>
        <taxon>Sapindales</taxon>
        <taxon>Meliaceae</taxon>
        <taxon>Melia</taxon>
    </lineage>
</organism>
<evidence type="ECO:0000313" key="1">
    <source>
        <dbReference type="EMBL" id="KAJ4707700.1"/>
    </source>
</evidence>
<reference evidence="1 2" key="1">
    <citation type="journal article" date="2023" name="Science">
        <title>Complex scaffold remodeling in plant triterpene biosynthesis.</title>
        <authorList>
            <person name="De La Pena R."/>
            <person name="Hodgson H."/>
            <person name="Liu J.C."/>
            <person name="Stephenson M.J."/>
            <person name="Martin A.C."/>
            <person name="Owen C."/>
            <person name="Harkess A."/>
            <person name="Leebens-Mack J."/>
            <person name="Jimenez L.E."/>
            <person name="Osbourn A."/>
            <person name="Sattely E.S."/>
        </authorList>
    </citation>
    <scope>NUCLEOTIDE SEQUENCE [LARGE SCALE GENOMIC DNA]</scope>
    <source>
        <strain evidence="2">cv. JPN11</strain>
        <tissue evidence="1">Leaf</tissue>
    </source>
</reference>
<name>A0ACC1XBP2_MELAZ</name>
<accession>A0ACC1XBP2</accession>
<keyword evidence="2" id="KW-1185">Reference proteome</keyword>
<dbReference type="EMBL" id="CM051403">
    <property type="protein sequence ID" value="KAJ4707700.1"/>
    <property type="molecule type" value="Genomic_DNA"/>
</dbReference>
<dbReference type="Proteomes" id="UP001164539">
    <property type="component" value="Chromosome 10"/>
</dbReference>
<protein>
    <submittedName>
        <fullName evidence="1">DUF761 domain-containing protein</fullName>
    </submittedName>
</protein>
<sequence length="127" mass="14818">MGRHHQNWLFVFRDRLSTSVKKLNFLLCLLKLSKWRLASTCGAAGFSHRSRSWSFNDRLGLENCIADDQESDESNSVRTLQRTKSCVNSGSDDDDINRRADIFIANFRRRLLYEKQVSLELSYRRGN</sequence>
<comment type="caution">
    <text evidence="1">The sequence shown here is derived from an EMBL/GenBank/DDBJ whole genome shotgun (WGS) entry which is preliminary data.</text>
</comment>
<gene>
    <name evidence="1" type="ORF">OWV82_017776</name>
</gene>
<proteinExistence type="predicted"/>
<evidence type="ECO:0000313" key="2">
    <source>
        <dbReference type="Proteomes" id="UP001164539"/>
    </source>
</evidence>